<reference evidence="8" key="1">
    <citation type="submission" date="2018-06" db="EMBL/GenBank/DDBJ databases">
        <title>Draft genome sequence of Methanothermobacter thermautotrophicus Strain WHS, a thermophilic, hydrogenotrophic methanogen isolated from Washburn Hot Springs in Yellowstone National Park, USA.</title>
        <authorList>
            <person name="Mckay L.J."/>
            <person name="Klingelsmith K."/>
            <person name="Inskeep W.P."/>
            <person name="Fields M.W."/>
        </authorList>
    </citation>
    <scope>NUCLEOTIDE SEQUENCE</scope>
    <source>
        <strain evidence="8">WHS</strain>
    </source>
</reference>
<feature type="transmembrane region" description="Helical" evidence="7">
    <location>
        <begin position="275"/>
        <end position="295"/>
    </location>
</feature>
<dbReference type="PANTHER" id="PTHR39087">
    <property type="entry name" value="UPF0104 MEMBRANE PROTEIN MJ1595"/>
    <property type="match status" value="1"/>
</dbReference>
<dbReference type="GO" id="GO:0005886">
    <property type="term" value="C:plasma membrane"/>
    <property type="evidence" value="ECO:0007669"/>
    <property type="project" value="UniProtKB-SubCell"/>
</dbReference>
<protein>
    <submittedName>
        <fullName evidence="8">Uncharacterized protein</fullName>
    </submittedName>
</protein>
<organism evidence="8 9">
    <name type="scientific">Methanothermobacter thermautotrophicus</name>
    <name type="common">Methanobacterium thermoformicicum</name>
    <dbReference type="NCBI Taxonomy" id="145262"/>
    <lineage>
        <taxon>Archaea</taxon>
        <taxon>Methanobacteriati</taxon>
        <taxon>Methanobacteriota</taxon>
        <taxon>Methanomada group</taxon>
        <taxon>Methanobacteria</taxon>
        <taxon>Methanobacteriales</taxon>
        <taxon>Methanobacteriaceae</taxon>
        <taxon>Methanothermobacter</taxon>
    </lineage>
</organism>
<keyword evidence="5 7" id="KW-1133">Transmembrane helix</keyword>
<evidence type="ECO:0000256" key="2">
    <source>
        <dbReference type="ARBA" id="ARBA00011061"/>
    </source>
</evidence>
<feature type="transmembrane region" description="Helical" evidence="7">
    <location>
        <begin position="38"/>
        <end position="61"/>
    </location>
</feature>
<feature type="transmembrane region" description="Helical" evidence="7">
    <location>
        <begin position="7"/>
        <end position="26"/>
    </location>
</feature>
<dbReference type="AlphaFoldDB" id="A0A842YL06"/>
<proteinExistence type="inferred from homology"/>
<dbReference type="Pfam" id="PF03706">
    <property type="entry name" value="LPG_synthase_TM"/>
    <property type="match status" value="1"/>
</dbReference>
<sequence>MDLMKRFYFFALSILLIVALIVWMGPYRIIRAVYMADWMIIAIALLIHMGVLAVRGLRWGFIIGQPWRMRVNFMVKTIGLFAGNLSPMRSAGEVMNALAGKKLNGVELSEGLSAGLTERFFDLGIGGVLLLLAAVMVPRIRIIALVGAILSVLMTYLIYLVNWREEKGLRIYQRIHRVIEKLPISEGTLENIYERLTSGIRGMIGYTRSYSNFTSMGVIFLLSLLSWLMECLRLYLVFMAFGLEIAFSAVIIIFLLANLVGILSALPGGMGSMEVSMAGLFVIFGVPGFLAGSIALVDRIISFWTVTALGAIFSSCYAAEIFDEVRSYILDVRS</sequence>
<evidence type="ECO:0000313" key="8">
    <source>
        <dbReference type="EMBL" id="MBE2899538.1"/>
    </source>
</evidence>
<feature type="transmembrane region" description="Helical" evidence="7">
    <location>
        <begin position="142"/>
        <end position="161"/>
    </location>
</feature>
<evidence type="ECO:0000256" key="3">
    <source>
        <dbReference type="ARBA" id="ARBA00022475"/>
    </source>
</evidence>
<dbReference type="NCBIfam" id="TIGR00374">
    <property type="entry name" value="flippase-like domain"/>
    <property type="match status" value="1"/>
</dbReference>
<comment type="caution">
    <text evidence="8">The sequence shown here is derived from an EMBL/GenBank/DDBJ whole genome shotgun (WGS) entry which is preliminary data.</text>
</comment>
<evidence type="ECO:0000256" key="4">
    <source>
        <dbReference type="ARBA" id="ARBA00022692"/>
    </source>
</evidence>
<evidence type="ECO:0000313" key="9">
    <source>
        <dbReference type="Proteomes" id="UP000646659"/>
    </source>
</evidence>
<dbReference type="Proteomes" id="UP000646659">
    <property type="component" value="Unassembled WGS sequence"/>
</dbReference>
<evidence type="ECO:0000256" key="5">
    <source>
        <dbReference type="ARBA" id="ARBA00022989"/>
    </source>
</evidence>
<keyword evidence="3" id="KW-1003">Cell membrane</keyword>
<accession>A0A842YL06</accession>
<dbReference type="EMBL" id="QKOF01000003">
    <property type="protein sequence ID" value="MBE2899538.1"/>
    <property type="molecule type" value="Genomic_DNA"/>
</dbReference>
<feature type="transmembrane region" description="Helical" evidence="7">
    <location>
        <begin position="301"/>
        <end position="319"/>
    </location>
</feature>
<dbReference type="OrthoDB" id="69982at2157"/>
<evidence type="ECO:0000256" key="1">
    <source>
        <dbReference type="ARBA" id="ARBA00004651"/>
    </source>
</evidence>
<feature type="transmembrane region" description="Helical" evidence="7">
    <location>
        <begin position="210"/>
        <end position="229"/>
    </location>
</feature>
<comment type="subcellular location">
    <subcellularLocation>
        <location evidence="1">Cell membrane</location>
        <topology evidence="1">Multi-pass membrane protein</topology>
    </subcellularLocation>
</comment>
<dbReference type="PANTHER" id="PTHR39087:SF2">
    <property type="entry name" value="UPF0104 MEMBRANE PROTEIN MJ1595"/>
    <property type="match status" value="1"/>
</dbReference>
<feature type="transmembrane region" description="Helical" evidence="7">
    <location>
        <begin position="120"/>
        <end position="136"/>
    </location>
</feature>
<keyword evidence="4 7" id="KW-0812">Transmembrane</keyword>
<evidence type="ECO:0000256" key="7">
    <source>
        <dbReference type="SAM" id="Phobius"/>
    </source>
</evidence>
<keyword evidence="6 7" id="KW-0472">Membrane</keyword>
<dbReference type="InterPro" id="IPR022791">
    <property type="entry name" value="L-PG_synthase/AglD"/>
</dbReference>
<gene>
    <name evidence="8" type="ORF">DNK57_01670</name>
</gene>
<name>A0A842YL06_METTF</name>
<comment type="similarity">
    <text evidence="2">Belongs to the UPF0104 family.</text>
</comment>
<evidence type="ECO:0000256" key="6">
    <source>
        <dbReference type="ARBA" id="ARBA00023136"/>
    </source>
</evidence>
<feature type="transmembrane region" description="Helical" evidence="7">
    <location>
        <begin position="235"/>
        <end position="263"/>
    </location>
</feature>